<sequence>MQYQLELFIRHMNNDSEYHNAKNCENAYWQHPLEDGTQDQPARQMSRRKERVICRLMTQAIYFANAWSTAVQENVGHDDHSKDIKGLIRCTIADIYQDILRTYACEGHWGTYYAWYVVDQMWGNMKANWGEQNCKKGKYTTIELKTWNMRSKMKTWLKQNETMKKKIDAEKLNDGCKGRTVNVGRDMTKESEQQIDETTKTAMRQNVQEIFTDMKTDIGQKHAIFTASPKKDPTDPSVDDADDRENAEIEKRMKQAIAQVKDQLNAVIAKTAAEQAAAAEAAAAKPATTKPATTKPAAAGGQKGAKPSAPSPEGTSGTSPGSGRSDPGSPDTPLPPPAAPAGDTASTGQGPGQAPGPVPQPPPAAPPSTPSSPPESGASGTGSNGNAGTGSTAAPSGTPQTEGKKSGTECVTNINEESTHSTYAGTHTVRLSISFTNTDPKSGCSGSSTPGQHTEKDSSRTDAEGAKSTEAPAQPAAAEDAKTAQTSENGSPGKDGVQDTVVDGGNDDLPPLNPPKPKPPPTPDQSGSSGGTSGASDQPGSSGTGSTGDHTPGSSGPGSTGTSQPGTSGNGSTGVHQGDFSGLSLDDPGIFKGRNPGGGLVPPTLDEGTSQKPIEYPGTPRNPNSGPHAPDLTDDVLIATTPVLFFLSAVTVALLGYSLWKYFAYLGQKRRRTYRTVRDVPSPPLDEEILDHLQRGELPPPDYGYTMIRDTQPPSTSGRGRPPRVHKRTIIELHLEVLNECAATEWENVKDDYWQIVVEQFAPDLEQDADTNNNILGVSTSDYGSPGTNVSSTFDPPTDSNGTDPCPPHDPDPWSCMETIPLQTDPCHPNAEDSDPWSCMEHIELETDPCPPNADDPDAWGCMDTMQLETGPCAPNDPAQWRYMENIQLATDPCPPNDPDPWSCMENIQLPRDPCPPNNDDPDPWSCMETIQLATNPCRPNEEDRWSCMETIPLATDPCPPNEQDRWHCMETIQLDAEQHRPSDHVTSACTQWINWIDRNKHILRACTTQPWCLQLQADWKQYLREHMAANEDNGVYGENRTAATMDSKQHAWKEWVAQQHRQMRMYCEAQWFQHLLNNVAQETVSDNGAVPRVEKHLEVENVMAAEDVLRVRALPRTQLHPQPYMTKPLTANIWILILALVIQQCELESSMQDKELYVDDLLQQLRH</sequence>
<feature type="compositionally biased region" description="Pro residues" evidence="1">
    <location>
        <begin position="511"/>
        <end position="523"/>
    </location>
</feature>
<keyword evidence="4" id="KW-1185">Reference proteome</keyword>
<feature type="compositionally biased region" description="Basic and acidic residues" evidence="1">
    <location>
        <begin position="453"/>
        <end position="467"/>
    </location>
</feature>
<accession>A0A0D9QJ52</accession>
<feature type="compositionally biased region" description="Low complexity" evidence="1">
    <location>
        <begin position="468"/>
        <end position="487"/>
    </location>
</feature>
<feature type="region of interest" description="Disordered" evidence="1">
    <location>
        <begin position="282"/>
        <end position="630"/>
    </location>
</feature>
<organism evidence="3 4">
    <name type="scientific">Plasmodium fragile</name>
    <dbReference type="NCBI Taxonomy" id="5857"/>
    <lineage>
        <taxon>Eukaryota</taxon>
        <taxon>Sar</taxon>
        <taxon>Alveolata</taxon>
        <taxon>Apicomplexa</taxon>
        <taxon>Aconoidasida</taxon>
        <taxon>Haemosporida</taxon>
        <taxon>Plasmodiidae</taxon>
        <taxon>Plasmodium</taxon>
        <taxon>Plasmodium (Plasmodium)</taxon>
    </lineage>
</organism>
<feature type="compositionally biased region" description="Pro residues" evidence="1">
    <location>
        <begin position="330"/>
        <end position="339"/>
    </location>
</feature>
<dbReference type="InterPro" id="IPR024288">
    <property type="entry name" value="SICA_C"/>
</dbReference>
<dbReference type="Proteomes" id="UP000054561">
    <property type="component" value="Unassembled WGS sequence"/>
</dbReference>
<feature type="compositionally biased region" description="Polar residues" evidence="1">
    <location>
        <begin position="409"/>
        <end position="452"/>
    </location>
</feature>
<reference evidence="3 4" key="1">
    <citation type="submission" date="2014-03" db="EMBL/GenBank/DDBJ databases">
        <title>The Genome Sequence of Plasmodium fragile nilgiri.</title>
        <authorList>
            <consortium name="The Broad Institute Genomics Platform"/>
            <consortium name="The Broad Institute Genome Sequencing Center for Infectious Disease"/>
            <person name="Neafsey D."/>
            <person name="Duraisingh M."/>
            <person name="Young S.K."/>
            <person name="Zeng Q."/>
            <person name="Gargeya S."/>
            <person name="Abouelleil A."/>
            <person name="Alvarado L."/>
            <person name="Chapman S.B."/>
            <person name="Gainer-Dewar J."/>
            <person name="Goldberg J."/>
            <person name="Griggs A."/>
            <person name="Gujja S."/>
            <person name="Hansen M."/>
            <person name="Howarth C."/>
            <person name="Imamovic A."/>
            <person name="Larimer J."/>
            <person name="Pearson M."/>
            <person name="Poon T.W."/>
            <person name="Priest M."/>
            <person name="Roberts A."/>
            <person name="Saif S."/>
            <person name="Shea T."/>
            <person name="Sykes S."/>
            <person name="Wortman J."/>
            <person name="Nusbaum C."/>
            <person name="Birren B."/>
        </authorList>
    </citation>
    <scope>NUCLEOTIDE SEQUENCE [LARGE SCALE GENOMIC DNA]</scope>
    <source>
        <strain evidence="4">nilgiri</strain>
    </source>
</reference>
<dbReference type="EMBL" id="KQ001713">
    <property type="protein sequence ID" value="KJP85751.1"/>
    <property type="molecule type" value="Genomic_DNA"/>
</dbReference>
<gene>
    <name evidence="3" type="ORF">AK88_04621</name>
</gene>
<dbReference type="RefSeq" id="XP_012337654.1">
    <property type="nucleotide sequence ID" value="XM_012482231.1"/>
</dbReference>
<dbReference type="VEuPathDB" id="PlasmoDB:AK88_04621"/>
<dbReference type="OrthoDB" id="375150at2759"/>
<feature type="compositionally biased region" description="Pro residues" evidence="1">
    <location>
        <begin position="354"/>
        <end position="373"/>
    </location>
</feature>
<feature type="domain" description="Schizont-infected cell agglutination C-terminal" evidence="2">
    <location>
        <begin position="661"/>
        <end position="762"/>
    </location>
</feature>
<protein>
    <recommendedName>
        <fullName evidence="2">Schizont-infected cell agglutination C-terminal domain-containing protein</fullName>
    </recommendedName>
</protein>
<dbReference type="OMA" id="QKVPITH"/>
<feature type="compositionally biased region" description="Low complexity" evidence="1">
    <location>
        <begin position="282"/>
        <end position="329"/>
    </location>
</feature>
<feature type="region of interest" description="Disordered" evidence="1">
    <location>
        <begin position="780"/>
        <end position="812"/>
    </location>
</feature>
<feature type="region of interest" description="Disordered" evidence="1">
    <location>
        <begin position="224"/>
        <end position="243"/>
    </location>
</feature>
<evidence type="ECO:0000313" key="3">
    <source>
        <dbReference type="EMBL" id="KJP85751.1"/>
    </source>
</evidence>
<evidence type="ECO:0000259" key="2">
    <source>
        <dbReference type="Pfam" id="PF12879"/>
    </source>
</evidence>
<evidence type="ECO:0000313" key="4">
    <source>
        <dbReference type="Proteomes" id="UP000054561"/>
    </source>
</evidence>
<feature type="compositionally biased region" description="Gly residues" evidence="1">
    <location>
        <begin position="379"/>
        <end position="388"/>
    </location>
</feature>
<feature type="compositionally biased region" description="Polar residues" evidence="1">
    <location>
        <begin position="780"/>
        <end position="803"/>
    </location>
</feature>
<dbReference type="AlphaFoldDB" id="A0A0D9QJ52"/>
<evidence type="ECO:0000256" key="1">
    <source>
        <dbReference type="SAM" id="MobiDB-lite"/>
    </source>
</evidence>
<name>A0A0D9QJ52_PLAFR</name>
<dbReference type="GeneID" id="24269935"/>
<proteinExistence type="predicted"/>
<feature type="compositionally biased region" description="Low complexity" evidence="1">
    <location>
        <begin position="389"/>
        <end position="399"/>
    </location>
</feature>
<dbReference type="Pfam" id="PF12879">
    <property type="entry name" value="SICA_C"/>
    <property type="match status" value="1"/>
</dbReference>